<sequence>MRTSFSHGLGFKGLVFFIGMALICSRVVGGKTFSKQKVLEVERKINHLRRHALKSIKSADGDIIDCIDIYKQPAFDHPALRNHTIQMTPSYDLSETKTRTKWDEKDSSKTVTSQLWQESGSCPKGTIPVRRIRKNDLLKAYSVEHYGRKKPSFSHQVAQSSDNQNSNFQQMNHSKAILITEGYSYTGAKGDIKVWNPNVEADDEYSTSQICLSVGPYYNFESVESGWAVNPSVYGDRQTRLFVYWTADASKTTGCFDLTCPGFVQTSDIIALGAAIYPISLPGGLPYQITIYIFKDPSTGNWWVQYGERINIGYWPPDLFKSLSFHAETVDWGGEVYSSKLQHAPHTATAMGNGNFPLPYLCNSGCITRMRIHDNSPTLKFPDWVETYTDEYNCYDVSYVGDYIEDPEFFYGGPGKNYICP</sequence>
<dbReference type="Pfam" id="PF03080">
    <property type="entry name" value="Neprosin"/>
    <property type="match status" value="1"/>
</dbReference>
<dbReference type="InterPro" id="IPR004314">
    <property type="entry name" value="Neprosin"/>
</dbReference>
<dbReference type="Gene3D" id="3.90.1320.10">
    <property type="entry name" value="Outer-capsid protein sigma 3, large lobe"/>
    <property type="match status" value="1"/>
</dbReference>
<gene>
    <name evidence="2" type="ORF">RGQ29_009280</name>
</gene>
<dbReference type="PANTHER" id="PTHR31589:SF111">
    <property type="entry name" value="NEPROSIN DOMAIN-CONTAINING PROTEIN"/>
    <property type="match status" value="1"/>
</dbReference>
<dbReference type="Proteomes" id="UP001324115">
    <property type="component" value="Unassembled WGS sequence"/>
</dbReference>
<dbReference type="EMBL" id="JAXUIC010000002">
    <property type="protein sequence ID" value="KAK4599151.1"/>
    <property type="molecule type" value="Genomic_DNA"/>
</dbReference>
<evidence type="ECO:0000259" key="1">
    <source>
        <dbReference type="PROSITE" id="PS52045"/>
    </source>
</evidence>
<dbReference type="PANTHER" id="PTHR31589">
    <property type="entry name" value="PROTEIN, PUTATIVE (DUF239)-RELATED-RELATED"/>
    <property type="match status" value="1"/>
</dbReference>
<name>A0AAN7FXZ2_QUERU</name>
<proteinExistence type="predicted"/>
<evidence type="ECO:0000313" key="3">
    <source>
        <dbReference type="Proteomes" id="UP001324115"/>
    </source>
</evidence>
<dbReference type="InterPro" id="IPR053168">
    <property type="entry name" value="Glutamic_endopeptidase"/>
</dbReference>
<dbReference type="InterPro" id="IPR025521">
    <property type="entry name" value="Neprosin_propep"/>
</dbReference>
<dbReference type="PROSITE" id="PS52045">
    <property type="entry name" value="NEPROSIN_PEP_CD"/>
    <property type="match status" value="1"/>
</dbReference>
<keyword evidence="3" id="KW-1185">Reference proteome</keyword>
<accession>A0AAN7FXZ2</accession>
<evidence type="ECO:0000313" key="2">
    <source>
        <dbReference type="EMBL" id="KAK4599151.1"/>
    </source>
</evidence>
<protein>
    <recommendedName>
        <fullName evidence="1">Neprosin PEP catalytic domain-containing protein</fullName>
    </recommendedName>
</protein>
<reference evidence="2 3" key="1">
    <citation type="journal article" date="2023" name="G3 (Bethesda)">
        <title>A haplotype-resolved chromosome-scale genome for Quercus rubra L. provides insights into the genetics of adaptive traits for red oak species.</title>
        <authorList>
            <person name="Kapoor B."/>
            <person name="Jenkins J."/>
            <person name="Schmutz J."/>
            <person name="Zhebentyayeva T."/>
            <person name="Kuelheim C."/>
            <person name="Coggeshall M."/>
            <person name="Heim C."/>
            <person name="Lasky J.R."/>
            <person name="Leites L."/>
            <person name="Islam-Faridi N."/>
            <person name="Romero-Severson J."/>
            <person name="DeLeo V.L."/>
            <person name="Lucas S.M."/>
            <person name="Lazic D."/>
            <person name="Gailing O."/>
            <person name="Carlson J."/>
            <person name="Staton M."/>
        </authorList>
    </citation>
    <scope>NUCLEOTIDE SEQUENCE [LARGE SCALE GENOMIC DNA]</scope>
    <source>
        <strain evidence="2">Pseudo-F2</strain>
    </source>
</reference>
<dbReference type="Pfam" id="PF14365">
    <property type="entry name" value="Neprosin_AP"/>
    <property type="match status" value="1"/>
</dbReference>
<dbReference type="AlphaFoldDB" id="A0AAN7FXZ2"/>
<feature type="domain" description="Neprosin PEP catalytic" evidence="1">
    <location>
        <begin position="161"/>
        <end position="421"/>
    </location>
</feature>
<comment type="caution">
    <text evidence="2">The sequence shown here is derived from an EMBL/GenBank/DDBJ whole genome shotgun (WGS) entry which is preliminary data.</text>
</comment>
<organism evidence="2 3">
    <name type="scientific">Quercus rubra</name>
    <name type="common">Northern red oak</name>
    <name type="synonym">Quercus borealis</name>
    <dbReference type="NCBI Taxonomy" id="3512"/>
    <lineage>
        <taxon>Eukaryota</taxon>
        <taxon>Viridiplantae</taxon>
        <taxon>Streptophyta</taxon>
        <taxon>Embryophyta</taxon>
        <taxon>Tracheophyta</taxon>
        <taxon>Spermatophyta</taxon>
        <taxon>Magnoliopsida</taxon>
        <taxon>eudicotyledons</taxon>
        <taxon>Gunneridae</taxon>
        <taxon>Pentapetalae</taxon>
        <taxon>rosids</taxon>
        <taxon>fabids</taxon>
        <taxon>Fagales</taxon>
        <taxon>Fagaceae</taxon>
        <taxon>Quercus</taxon>
    </lineage>
</organism>